<organism evidence="14 15">
    <name type="scientific">Pseudogulbenkiania subflava DSM 22618</name>
    <dbReference type="NCBI Taxonomy" id="1123014"/>
    <lineage>
        <taxon>Bacteria</taxon>
        <taxon>Pseudomonadati</taxon>
        <taxon>Pseudomonadota</taxon>
        <taxon>Betaproteobacteria</taxon>
        <taxon>Neisseriales</taxon>
        <taxon>Chromobacteriaceae</taxon>
        <taxon>Pseudogulbenkiania</taxon>
    </lineage>
</organism>
<evidence type="ECO:0000256" key="4">
    <source>
        <dbReference type="ARBA" id="ARBA00013014"/>
    </source>
</evidence>
<evidence type="ECO:0000256" key="6">
    <source>
        <dbReference type="ARBA" id="ARBA00022655"/>
    </source>
</evidence>
<dbReference type="Gene3D" id="1.10.1040.10">
    <property type="entry name" value="N-(1-d-carboxylethyl)-l-norvaline Dehydrogenase, domain 2"/>
    <property type="match status" value="1"/>
</dbReference>
<dbReference type="InterPro" id="IPR003710">
    <property type="entry name" value="ApbA"/>
</dbReference>
<dbReference type="RefSeq" id="WP_085276752.1">
    <property type="nucleotide sequence ID" value="NZ_FXAG01000013.1"/>
</dbReference>
<dbReference type="InterPro" id="IPR036291">
    <property type="entry name" value="NAD(P)-bd_dom_sf"/>
</dbReference>
<evidence type="ECO:0000256" key="9">
    <source>
        <dbReference type="ARBA" id="ARBA00032024"/>
    </source>
</evidence>
<dbReference type="InterPro" id="IPR013328">
    <property type="entry name" value="6PGD_dom2"/>
</dbReference>
<keyword evidence="15" id="KW-1185">Reference proteome</keyword>
<evidence type="ECO:0000259" key="13">
    <source>
        <dbReference type="Pfam" id="PF08546"/>
    </source>
</evidence>
<keyword evidence="8 11" id="KW-0560">Oxidoreductase</keyword>
<name>A0A1Y6BYC0_9NEIS</name>
<evidence type="ECO:0000259" key="12">
    <source>
        <dbReference type="Pfam" id="PF02558"/>
    </source>
</evidence>
<comment type="pathway">
    <text evidence="2 11">Cofactor biosynthesis; (R)-pantothenate biosynthesis; (R)-pantoate from 3-methyl-2-oxobutanoate: step 2/2.</text>
</comment>
<evidence type="ECO:0000256" key="1">
    <source>
        <dbReference type="ARBA" id="ARBA00002919"/>
    </source>
</evidence>
<evidence type="ECO:0000256" key="10">
    <source>
        <dbReference type="ARBA" id="ARBA00048793"/>
    </source>
</evidence>
<dbReference type="FunFam" id="1.10.1040.10:FF:000017">
    <property type="entry name" value="2-dehydropantoate 2-reductase"/>
    <property type="match status" value="1"/>
</dbReference>
<dbReference type="Gene3D" id="3.40.50.720">
    <property type="entry name" value="NAD(P)-binding Rossmann-like Domain"/>
    <property type="match status" value="1"/>
</dbReference>
<dbReference type="InterPro" id="IPR008927">
    <property type="entry name" value="6-PGluconate_DH-like_C_sf"/>
</dbReference>
<dbReference type="InterPro" id="IPR013752">
    <property type="entry name" value="KPA_reductase"/>
</dbReference>
<dbReference type="InterPro" id="IPR051402">
    <property type="entry name" value="KPR-Related"/>
</dbReference>
<accession>A0A1Y6BYC0</accession>
<dbReference type="AlphaFoldDB" id="A0A1Y6BYC0"/>
<dbReference type="EMBL" id="FXAG01000013">
    <property type="protein sequence ID" value="SMF31530.1"/>
    <property type="molecule type" value="Genomic_DNA"/>
</dbReference>
<dbReference type="GO" id="GO:0008677">
    <property type="term" value="F:2-dehydropantoate 2-reductase activity"/>
    <property type="evidence" value="ECO:0007669"/>
    <property type="project" value="UniProtKB-EC"/>
</dbReference>
<dbReference type="UniPathway" id="UPA00028">
    <property type="reaction ID" value="UER00004"/>
</dbReference>
<evidence type="ECO:0000256" key="7">
    <source>
        <dbReference type="ARBA" id="ARBA00022857"/>
    </source>
</evidence>
<dbReference type="GO" id="GO:0005737">
    <property type="term" value="C:cytoplasm"/>
    <property type="evidence" value="ECO:0007669"/>
    <property type="project" value="TreeGrafter"/>
</dbReference>
<sequence>MRILMLGAGGIGGYFGARMHQAGGDVTFLVRPARAAKLAADGLRVVSPLGDVHITPKVVTTVGGPMSGHFDIVVLSCKAYDLDAALDSIAPALSPEGVVLPLLNGFAHLSRLDAQFGQERVLGGLAHLSVTLAPTGEIRHLNQLHRLLIGSRKTPASPLLRPLAELLAQTGIDFSLSENIEGDMWDKFIFLSTLAGATCTMRSSIGDILETHSGEAFIIGLLDECVAVAAQHGHIPSAEQLTAYRNQLTARGSGTSASMLRDIERGGATEADHILGDMVCRAETHGVDAPLLKLAYSHLQAYEIRRRLINLQQRTES</sequence>
<evidence type="ECO:0000313" key="15">
    <source>
        <dbReference type="Proteomes" id="UP000192920"/>
    </source>
</evidence>
<keyword evidence="6 11" id="KW-0566">Pantothenate biosynthesis</keyword>
<gene>
    <name evidence="14" type="ORF">SAMN02745746_02528</name>
</gene>
<evidence type="ECO:0000256" key="3">
    <source>
        <dbReference type="ARBA" id="ARBA00007870"/>
    </source>
</evidence>
<evidence type="ECO:0000313" key="14">
    <source>
        <dbReference type="EMBL" id="SMF31530.1"/>
    </source>
</evidence>
<protein>
    <recommendedName>
        <fullName evidence="5 11">2-dehydropantoate 2-reductase</fullName>
        <ecNumber evidence="4 11">1.1.1.169</ecNumber>
    </recommendedName>
    <alternativeName>
        <fullName evidence="9 11">Ketopantoate reductase</fullName>
    </alternativeName>
</protein>
<comment type="catalytic activity">
    <reaction evidence="10 11">
        <text>(R)-pantoate + NADP(+) = 2-dehydropantoate + NADPH + H(+)</text>
        <dbReference type="Rhea" id="RHEA:16233"/>
        <dbReference type="ChEBI" id="CHEBI:11561"/>
        <dbReference type="ChEBI" id="CHEBI:15378"/>
        <dbReference type="ChEBI" id="CHEBI:15980"/>
        <dbReference type="ChEBI" id="CHEBI:57783"/>
        <dbReference type="ChEBI" id="CHEBI:58349"/>
        <dbReference type="EC" id="1.1.1.169"/>
    </reaction>
</comment>
<dbReference type="PANTHER" id="PTHR21708:SF26">
    <property type="entry name" value="2-DEHYDROPANTOATE 2-REDUCTASE"/>
    <property type="match status" value="1"/>
</dbReference>
<evidence type="ECO:0000256" key="5">
    <source>
        <dbReference type="ARBA" id="ARBA00019465"/>
    </source>
</evidence>
<dbReference type="InterPro" id="IPR013332">
    <property type="entry name" value="KPR_N"/>
</dbReference>
<dbReference type="NCBIfam" id="NF005094">
    <property type="entry name" value="PRK06522.2-5"/>
    <property type="match status" value="1"/>
</dbReference>
<dbReference type="FunFam" id="3.40.50.720:FF:000307">
    <property type="entry name" value="2-dehydropantoate 2-reductase"/>
    <property type="match status" value="1"/>
</dbReference>
<dbReference type="NCBIfam" id="TIGR00745">
    <property type="entry name" value="apbA_panE"/>
    <property type="match status" value="1"/>
</dbReference>
<keyword evidence="7 11" id="KW-0521">NADP</keyword>
<dbReference type="SUPFAM" id="SSF48179">
    <property type="entry name" value="6-phosphogluconate dehydrogenase C-terminal domain-like"/>
    <property type="match status" value="1"/>
</dbReference>
<comment type="similarity">
    <text evidence="3 11">Belongs to the ketopantoate reductase family.</text>
</comment>
<dbReference type="Proteomes" id="UP000192920">
    <property type="component" value="Unassembled WGS sequence"/>
</dbReference>
<evidence type="ECO:0000256" key="2">
    <source>
        <dbReference type="ARBA" id="ARBA00004994"/>
    </source>
</evidence>
<evidence type="ECO:0000256" key="8">
    <source>
        <dbReference type="ARBA" id="ARBA00023002"/>
    </source>
</evidence>
<evidence type="ECO:0000256" key="11">
    <source>
        <dbReference type="RuleBase" id="RU362068"/>
    </source>
</evidence>
<dbReference type="EC" id="1.1.1.169" evidence="4 11"/>
<comment type="function">
    <text evidence="1 11">Catalyzes the NADPH-dependent reduction of ketopantoate into pantoic acid.</text>
</comment>
<dbReference type="PANTHER" id="PTHR21708">
    <property type="entry name" value="PROBABLE 2-DEHYDROPANTOATE 2-REDUCTASE"/>
    <property type="match status" value="1"/>
</dbReference>
<dbReference type="SUPFAM" id="SSF51735">
    <property type="entry name" value="NAD(P)-binding Rossmann-fold domains"/>
    <property type="match status" value="1"/>
</dbReference>
<feature type="domain" description="Ketopantoate reductase N-terminal" evidence="12">
    <location>
        <begin position="3"/>
        <end position="151"/>
    </location>
</feature>
<proteinExistence type="inferred from homology"/>
<dbReference type="Pfam" id="PF08546">
    <property type="entry name" value="ApbA_C"/>
    <property type="match status" value="1"/>
</dbReference>
<reference evidence="15" key="1">
    <citation type="submission" date="2017-04" db="EMBL/GenBank/DDBJ databases">
        <authorList>
            <person name="Varghese N."/>
            <person name="Submissions S."/>
        </authorList>
    </citation>
    <scope>NUCLEOTIDE SEQUENCE [LARGE SCALE GENOMIC DNA]</scope>
    <source>
        <strain evidence="15">DSM 22618</strain>
    </source>
</reference>
<dbReference type="Pfam" id="PF02558">
    <property type="entry name" value="ApbA"/>
    <property type="match status" value="1"/>
</dbReference>
<dbReference type="GO" id="GO:0015940">
    <property type="term" value="P:pantothenate biosynthetic process"/>
    <property type="evidence" value="ECO:0007669"/>
    <property type="project" value="UniProtKB-UniPathway"/>
</dbReference>
<dbReference type="STRING" id="1123014.SAMN02745746_02528"/>
<feature type="domain" description="Ketopantoate reductase C-terminal" evidence="13">
    <location>
        <begin position="179"/>
        <end position="303"/>
    </location>
</feature>